<gene>
    <name evidence="1" type="ordered locus">MROS_2317</name>
</gene>
<evidence type="ECO:0000313" key="2">
    <source>
        <dbReference type="Proteomes" id="UP000009011"/>
    </source>
</evidence>
<accession>I6YYB6</accession>
<dbReference type="HOGENOM" id="CLU_2898991_0_0_10"/>
<dbReference type="AlphaFoldDB" id="I6YYB6"/>
<organism evidence="1 2">
    <name type="scientific">Melioribacter roseus (strain DSM 23840 / JCM 17771 / VKM B-2668 / P3M-2)</name>
    <dbReference type="NCBI Taxonomy" id="1191523"/>
    <lineage>
        <taxon>Bacteria</taxon>
        <taxon>Pseudomonadati</taxon>
        <taxon>Ignavibacteriota</taxon>
        <taxon>Ignavibacteria</taxon>
        <taxon>Ignavibacteriales</taxon>
        <taxon>Melioribacteraceae</taxon>
        <taxon>Melioribacter</taxon>
    </lineage>
</organism>
<evidence type="ECO:0000313" key="1">
    <source>
        <dbReference type="EMBL" id="AFN75547.1"/>
    </source>
</evidence>
<dbReference type="Proteomes" id="UP000009011">
    <property type="component" value="Chromosome"/>
</dbReference>
<dbReference type="KEGG" id="mro:MROS_2317"/>
<sequence>MLPYCIEPDKWKYKQIEKISSEEIYPLVLIARKKYDKNAYDKWLKKLSNDENQQKIENLIYE</sequence>
<dbReference type="STRING" id="1191523.MROS_2317"/>
<dbReference type="EMBL" id="CP003557">
    <property type="protein sequence ID" value="AFN75547.1"/>
    <property type="molecule type" value="Genomic_DNA"/>
</dbReference>
<protein>
    <submittedName>
        <fullName evidence="1">Uncharacterized protein</fullName>
    </submittedName>
</protein>
<proteinExistence type="predicted"/>
<name>I6YYB6_MELRP</name>
<keyword evidence="2" id="KW-1185">Reference proteome</keyword>
<reference evidence="1 2" key="1">
    <citation type="journal article" date="2013" name="PLoS ONE">
        <title>Genomic analysis of Melioribacter roseus, facultatively anaerobic organotrophic bacterium representing a novel deep lineage within Bacteriodetes/Chlorobi group.</title>
        <authorList>
            <person name="Kadnikov V.V."/>
            <person name="Mardanov A.V."/>
            <person name="Podosokorskaya O.A."/>
            <person name="Gavrilov S.N."/>
            <person name="Kublanov I.V."/>
            <person name="Beletsky A.V."/>
            <person name="Bonch-Osmolovskaya E.A."/>
            <person name="Ravin N.V."/>
        </authorList>
    </citation>
    <scope>NUCLEOTIDE SEQUENCE [LARGE SCALE GENOMIC DNA]</scope>
    <source>
        <strain evidence="2">JCM 17771 / P3M-2</strain>
    </source>
</reference>